<keyword evidence="3" id="KW-1185">Reference proteome</keyword>
<evidence type="ECO:0000313" key="3">
    <source>
        <dbReference type="Proteomes" id="UP001168694"/>
    </source>
</evidence>
<feature type="domain" description="SGNH hydrolase-type esterase" evidence="1">
    <location>
        <begin position="9"/>
        <end position="207"/>
    </location>
</feature>
<dbReference type="Gene3D" id="3.40.50.1110">
    <property type="entry name" value="SGNH hydrolase"/>
    <property type="match status" value="1"/>
</dbReference>
<reference evidence="2" key="1">
    <citation type="submission" date="2023-06" db="EMBL/GenBank/DDBJ databases">
        <title>Draft Genome Sequences of Representative Paenibacillus Polymyxa, Bacillus cereus, Fictibacillus sp., and Brevibacillus agri Strains Isolated from Amazonian Dark Earth.</title>
        <authorList>
            <person name="Pellegrinetti T.A."/>
            <person name="Cunha I.C.M."/>
            <person name="Chaves M.G."/>
            <person name="Freitas A.S."/>
            <person name="Silva A.V.R."/>
            <person name="Tsai S.M."/>
            <person name="Mendes L.W."/>
        </authorList>
    </citation>
    <scope>NUCLEOTIDE SEQUENCE</scope>
    <source>
        <strain evidence="2">CENA-BCM004</strain>
    </source>
</reference>
<keyword evidence="2" id="KW-0378">Hydrolase</keyword>
<proteinExistence type="predicted"/>
<evidence type="ECO:0000313" key="2">
    <source>
        <dbReference type="EMBL" id="MDN4075988.1"/>
    </source>
</evidence>
<dbReference type="InterPro" id="IPR013830">
    <property type="entry name" value="SGNH_hydro"/>
</dbReference>
<sequence length="225" mass="25879">MKQKKVIACLGDSMTAFWGPEMPQLREALSSAFTDQDFELHNYGVGNTRAEYGNYRITHEYPNPFGEGKQKSLSAVSPDLVVVESFAYNHRLDGQHHISNYQNILKQIVQTIKETTPAKVLFLVTIPPDKNNFLNNVLPLKDIAVAIRREWAEYTDQYLHAAIDFAEKEELPFANVYQRVLNEIDRGTPIRWFIDQNDNIHPSRYAYLVKAGEIVNAIKKHKLLF</sequence>
<organism evidence="2 3">
    <name type="scientific">Fictibacillus terranigra</name>
    <dbReference type="NCBI Taxonomy" id="3058424"/>
    <lineage>
        <taxon>Bacteria</taxon>
        <taxon>Bacillati</taxon>
        <taxon>Bacillota</taxon>
        <taxon>Bacilli</taxon>
        <taxon>Bacillales</taxon>
        <taxon>Fictibacillaceae</taxon>
        <taxon>Fictibacillus</taxon>
    </lineage>
</organism>
<dbReference type="SUPFAM" id="SSF52266">
    <property type="entry name" value="SGNH hydrolase"/>
    <property type="match status" value="1"/>
</dbReference>
<dbReference type="GO" id="GO:0016787">
    <property type="term" value="F:hydrolase activity"/>
    <property type="evidence" value="ECO:0007669"/>
    <property type="project" value="UniProtKB-KW"/>
</dbReference>
<accession>A0ABT8EDI3</accession>
<dbReference type="CDD" id="cd00229">
    <property type="entry name" value="SGNH_hydrolase"/>
    <property type="match status" value="1"/>
</dbReference>
<comment type="caution">
    <text evidence="2">The sequence shown here is derived from an EMBL/GenBank/DDBJ whole genome shotgun (WGS) entry which is preliminary data.</text>
</comment>
<evidence type="ECO:0000259" key="1">
    <source>
        <dbReference type="Pfam" id="PF13472"/>
    </source>
</evidence>
<dbReference type="InterPro" id="IPR036514">
    <property type="entry name" value="SGNH_hydro_sf"/>
</dbReference>
<dbReference type="RefSeq" id="WP_290402099.1">
    <property type="nucleotide sequence ID" value="NZ_JAUHLN010000009.1"/>
</dbReference>
<name>A0ABT8EDI3_9BACL</name>
<dbReference type="Pfam" id="PF13472">
    <property type="entry name" value="Lipase_GDSL_2"/>
    <property type="match status" value="1"/>
</dbReference>
<protein>
    <submittedName>
        <fullName evidence="2">SGNH/GDSL hydrolase family protein</fullName>
    </submittedName>
</protein>
<dbReference type="Proteomes" id="UP001168694">
    <property type="component" value="Unassembled WGS sequence"/>
</dbReference>
<gene>
    <name evidence="2" type="ORF">QYF49_23890</name>
</gene>
<dbReference type="EMBL" id="JAUHLN010000009">
    <property type="protein sequence ID" value="MDN4075988.1"/>
    <property type="molecule type" value="Genomic_DNA"/>
</dbReference>